<keyword evidence="1" id="KW-0175">Coiled coil</keyword>
<evidence type="ECO:0000256" key="1">
    <source>
        <dbReference type="SAM" id="Coils"/>
    </source>
</evidence>
<accession>A0ABQ5PT97</accession>
<gene>
    <name evidence="4" type="ORF">RHYP_1870</name>
</gene>
<keyword evidence="5" id="KW-1185">Reference proteome</keyword>
<keyword evidence="3" id="KW-0812">Transmembrane</keyword>
<feature type="region of interest" description="Disordered" evidence="2">
    <location>
        <begin position="41"/>
        <end position="71"/>
    </location>
</feature>
<sequence length="269" mass="31136">MNNNNNFFQKHLITISVIAFLAIVVLIGIFQKKTILKKEAPKGKLPPLGQKSDQTPSLHSSRPETEPSKLKFKTTQSHFDKIKAYVLSETDDKSLLPKNLSPEEESEIENAKEKFINSLKNMKQQNNPQINEYQQKCDNYNHEIKQIQDKFPSLEQQKTKLEQDLEAKEKAIKQKQEEEKTASKDDKTRLQAEISKLKDERLEIVRQISDVQREIADLEADQKMYEEMLSNANLLKESLIRDRNYLSEEFKGLTISVLQSHYDITSAEG</sequence>
<evidence type="ECO:0000256" key="3">
    <source>
        <dbReference type="SAM" id="Phobius"/>
    </source>
</evidence>
<feature type="transmembrane region" description="Helical" evidence="3">
    <location>
        <begin position="12"/>
        <end position="30"/>
    </location>
</feature>
<dbReference type="RefSeq" id="WP_339332288.1">
    <property type="nucleotide sequence ID" value="NZ_BSCY01000004.1"/>
</dbReference>
<proteinExistence type="predicted"/>
<protein>
    <submittedName>
        <fullName evidence="4">Uncharacterized protein</fullName>
    </submittedName>
</protein>
<dbReference type="EMBL" id="BSCY01000004">
    <property type="protein sequence ID" value="GLH61242.1"/>
    <property type="molecule type" value="Genomic_DNA"/>
</dbReference>
<keyword evidence="3" id="KW-1133">Transmembrane helix</keyword>
<dbReference type="Proteomes" id="UP001371615">
    <property type="component" value="Unassembled WGS sequence"/>
</dbReference>
<evidence type="ECO:0000313" key="5">
    <source>
        <dbReference type="Proteomes" id="UP001371615"/>
    </source>
</evidence>
<evidence type="ECO:0000256" key="2">
    <source>
        <dbReference type="SAM" id="MobiDB-lite"/>
    </source>
</evidence>
<comment type="caution">
    <text evidence="4">The sequence shown here is derived from an EMBL/GenBank/DDBJ whole genome shotgun (WGS) entry which is preliminary data.</text>
</comment>
<keyword evidence="3" id="KW-0472">Membrane</keyword>
<reference evidence="4" key="1">
    <citation type="submission" date="2022-11" db="EMBL/GenBank/DDBJ databases">
        <title>Phyllogen, a phyllody-inducing phytoplasma effector family, horizontally transferred to various phytoplasmas via transposable elements.</title>
        <authorList>
            <person name="Tokuda R."/>
            <person name="Maejima K."/>
            <person name="Yamaji Y."/>
            <person name="Namba S."/>
        </authorList>
    </citation>
    <scope>NUCLEOTIDE SEQUENCE [LARGE SCALE GENOMIC DNA]</scope>
    <source>
        <strain evidence="4">RhY</strain>
    </source>
</reference>
<evidence type="ECO:0000313" key="4">
    <source>
        <dbReference type="EMBL" id="GLH61242.1"/>
    </source>
</evidence>
<organism evidence="4 5">
    <name type="scientific">Rhus yellows phytoplasma</name>
    <dbReference type="NCBI Taxonomy" id="1225349"/>
    <lineage>
        <taxon>Bacteria</taxon>
        <taxon>Bacillati</taxon>
        <taxon>Mycoplasmatota</taxon>
        <taxon>Mollicutes</taxon>
        <taxon>Acholeplasmatales</taxon>
        <taxon>Acholeplasmataceae</taxon>
        <taxon>Candidatus Phytoplasma</taxon>
        <taxon>16SrI (Aster yellows group)</taxon>
    </lineage>
</organism>
<feature type="compositionally biased region" description="Polar residues" evidence="2">
    <location>
        <begin position="51"/>
        <end position="60"/>
    </location>
</feature>
<name>A0ABQ5PT97_9MOLU</name>
<feature type="coiled-coil region" evidence="1">
    <location>
        <begin position="105"/>
        <end position="235"/>
    </location>
</feature>